<dbReference type="OrthoDB" id="5606290at2"/>
<evidence type="ECO:0000313" key="2">
    <source>
        <dbReference type="EMBL" id="KTD27530.1"/>
    </source>
</evidence>
<organism evidence="2 3">
    <name type="scientific">Legionella israelensis</name>
    <dbReference type="NCBI Taxonomy" id="454"/>
    <lineage>
        <taxon>Bacteria</taxon>
        <taxon>Pseudomonadati</taxon>
        <taxon>Pseudomonadota</taxon>
        <taxon>Gammaproteobacteria</taxon>
        <taxon>Legionellales</taxon>
        <taxon>Legionellaceae</taxon>
        <taxon>Legionella</taxon>
    </lineage>
</organism>
<accession>A0A0W0W5E0</accession>
<protein>
    <submittedName>
        <fullName evidence="2">Uncharacterized protein</fullName>
    </submittedName>
</protein>
<dbReference type="AlphaFoldDB" id="A0A0W0W5E0"/>
<name>A0A0W0W5E0_9GAMM</name>
<evidence type="ECO:0000313" key="3">
    <source>
        <dbReference type="Proteomes" id="UP000054761"/>
    </source>
</evidence>
<proteinExistence type="predicted"/>
<dbReference type="RefSeq" id="WP_058501354.1">
    <property type="nucleotide sequence ID" value="NZ_CAAAJA010000053.1"/>
</dbReference>
<dbReference type="PATRIC" id="fig|454.4.peg.1062"/>
<sequence length="138" mass="16030">MQDYAVNRNLLNALEEQLRKLRMARQSMFRLYHQDSKRDNKITVLSCIIEAYKVGNLDVLHYFNRSAMQRDAPFIDEKTANTWDSRREGGSRTVQLVEAAFNDALDKILKMNAQGCGVMETGENIINAREYVKKISRR</sequence>
<comment type="caution">
    <text evidence="2">The sequence shown here is derived from an EMBL/GenBank/DDBJ whole genome shotgun (WGS) entry which is preliminary data.</text>
</comment>
<dbReference type="EMBL" id="LNYH01000047">
    <property type="protein sequence ID" value="KTD27530.1"/>
    <property type="molecule type" value="Genomic_DNA"/>
</dbReference>
<feature type="coiled-coil region" evidence="1">
    <location>
        <begin position="4"/>
        <end position="31"/>
    </location>
</feature>
<dbReference type="Proteomes" id="UP000054761">
    <property type="component" value="Unassembled WGS sequence"/>
</dbReference>
<gene>
    <name evidence="2" type="ORF">Lisr_0989</name>
</gene>
<keyword evidence="3" id="KW-1185">Reference proteome</keyword>
<keyword evidence="1" id="KW-0175">Coiled coil</keyword>
<reference evidence="2 3" key="1">
    <citation type="submission" date="2015-11" db="EMBL/GenBank/DDBJ databases">
        <title>Genomic analysis of 38 Legionella species identifies large and diverse effector repertoires.</title>
        <authorList>
            <person name="Burstein D."/>
            <person name="Amaro F."/>
            <person name="Zusman T."/>
            <person name="Lifshitz Z."/>
            <person name="Cohen O."/>
            <person name="Gilbert J.A."/>
            <person name="Pupko T."/>
            <person name="Shuman H.A."/>
            <person name="Segal G."/>
        </authorList>
    </citation>
    <scope>NUCLEOTIDE SEQUENCE [LARGE SCALE GENOMIC DNA]</scope>
    <source>
        <strain evidence="2 3">Bercovier 4</strain>
    </source>
</reference>
<evidence type="ECO:0000256" key="1">
    <source>
        <dbReference type="SAM" id="Coils"/>
    </source>
</evidence>